<feature type="transmembrane region" description="Helical" evidence="6">
    <location>
        <begin position="12"/>
        <end position="29"/>
    </location>
</feature>
<feature type="transmembrane region" description="Helical" evidence="6">
    <location>
        <begin position="75"/>
        <end position="93"/>
    </location>
</feature>
<evidence type="ECO:0000256" key="4">
    <source>
        <dbReference type="ARBA" id="ARBA00022989"/>
    </source>
</evidence>
<dbReference type="PANTHER" id="PTHR30086:SF20">
    <property type="entry name" value="ARGININE EXPORTER PROTEIN ARGO-RELATED"/>
    <property type="match status" value="1"/>
</dbReference>
<protein>
    <recommendedName>
        <fullName evidence="9">LysE family translocator</fullName>
    </recommendedName>
</protein>
<evidence type="ECO:0008006" key="9">
    <source>
        <dbReference type="Google" id="ProtNLM"/>
    </source>
</evidence>
<dbReference type="InterPro" id="IPR001123">
    <property type="entry name" value="LeuE-type"/>
</dbReference>
<feature type="transmembrane region" description="Helical" evidence="6">
    <location>
        <begin position="36"/>
        <end position="55"/>
    </location>
</feature>
<comment type="caution">
    <text evidence="7">The sequence shown here is derived from an EMBL/GenBank/DDBJ whole genome shotgun (WGS) entry which is preliminary data.</text>
</comment>
<evidence type="ECO:0000256" key="6">
    <source>
        <dbReference type="SAM" id="Phobius"/>
    </source>
</evidence>
<evidence type="ECO:0000313" key="7">
    <source>
        <dbReference type="EMBL" id="THH35506.1"/>
    </source>
</evidence>
<dbReference type="AlphaFoldDB" id="A0A4S4N8H4"/>
<evidence type="ECO:0000256" key="5">
    <source>
        <dbReference type="ARBA" id="ARBA00023136"/>
    </source>
</evidence>
<keyword evidence="4 6" id="KW-1133">Transmembrane helix</keyword>
<comment type="subcellular location">
    <subcellularLocation>
        <location evidence="1">Cell membrane</location>
        <topology evidence="1">Multi-pass membrane protein</topology>
    </subcellularLocation>
</comment>
<dbReference type="RefSeq" id="WP_136460469.1">
    <property type="nucleotide sequence ID" value="NZ_SRSF01000012.1"/>
</dbReference>
<evidence type="ECO:0000256" key="3">
    <source>
        <dbReference type="ARBA" id="ARBA00022692"/>
    </source>
</evidence>
<dbReference type="GO" id="GO:0005886">
    <property type="term" value="C:plasma membrane"/>
    <property type="evidence" value="ECO:0007669"/>
    <property type="project" value="UniProtKB-SubCell"/>
</dbReference>
<sequence>MLGYIWEGIRAGLVLSLLVGPLVVLLVQLSLRRGTLASFAAALGIWTSDVLYISASHFGLEGLERLLDYEYLNEIVGTVGSILLVGVGVVMWFRDPPNLKAKKIMPSRRGLLSAWAQGFAVNMFNPFTAFFWSTFVVTQVHNHDLLPDQALAVYGGILGTLIVADSAKVLGARKLRELLRPATMLRAQRAGAVALGVFGLLLAARVWL</sequence>
<organism evidence="7 8">
    <name type="scientific">Neolewinella litorea</name>
    <dbReference type="NCBI Taxonomy" id="2562452"/>
    <lineage>
        <taxon>Bacteria</taxon>
        <taxon>Pseudomonadati</taxon>
        <taxon>Bacteroidota</taxon>
        <taxon>Saprospiria</taxon>
        <taxon>Saprospirales</taxon>
        <taxon>Lewinellaceae</taxon>
        <taxon>Neolewinella</taxon>
    </lineage>
</organism>
<gene>
    <name evidence="7" type="ORF">E4021_16420</name>
</gene>
<keyword evidence="2" id="KW-1003">Cell membrane</keyword>
<keyword evidence="5 6" id="KW-0472">Membrane</keyword>
<feature type="transmembrane region" description="Helical" evidence="6">
    <location>
        <begin position="190"/>
        <end position="207"/>
    </location>
</feature>
<dbReference type="GO" id="GO:0015171">
    <property type="term" value="F:amino acid transmembrane transporter activity"/>
    <property type="evidence" value="ECO:0007669"/>
    <property type="project" value="TreeGrafter"/>
</dbReference>
<evidence type="ECO:0000256" key="2">
    <source>
        <dbReference type="ARBA" id="ARBA00022475"/>
    </source>
</evidence>
<feature type="transmembrane region" description="Helical" evidence="6">
    <location>
        <begin position="152"/>
        <end position="170"/>
    </location>
</feature>
<dbReference type="OrthoDB" id="679767at2"/>
<evidence type="ECO:0000313" key="8">
    <source>
        <dbReference type="Proteomes" id="UP000308528"/>
    </source>
</evidence>
<dbReference type="Proteomes" id="UP000308528">
    <property type="component" value="Unassembled WGS sequence"/>
</dbReference>
<dbReference type="Pfam" id="PF01810">
    <property type="entry name" value="LysE"/>
    <property type="match status" value="1"/>
</dbReference>
<keyword evidence="3 6" id="KW-0812">Transmembrane</keyword>
<dbReference type="PANTHER" id="PTHR30086">
    <property type="entry name" value="ARGININE EXPORTER PROTEIN ARGO"/>
    <property type="match status" value="1"/>
</dbReference>
<accession>A0A4S4N8H4</accession>
<evidence type="ECO:0000256" key="1">
    <source>
        <dbReference type="ARBA" id="ARBA00004651"/>
    </source>
</evidence>
<proteinExistence type="predicted"/>
<reference evidence="7 8" key="1">
    <citation type="submission" date="2019-04" db="EMBL/GenBank/DDBJ databases">
        <title>Lewinella litorea sp. nov., isolated from a marine sand.</title>
        <authorList>
            <person name="Yoon J.-H."/>
        </authorList>
    </citation>
    <scope>NUCLEOTIDE SEQUENCE [LARGE SCALE GENOMIC DNA]</scope>
    <source>
        <strain evidence="7 8">HSMS-39</strain>
    </source>
</reference>
<feature type="transmembrane region" description="Helical" evidence="6">
    <location>
        <begin position="114"/>
        <end position="132"/>
    </location>
</feature>
<name>A0A4S4N8H4_9BACT</name>
<keyword evidence="8" id="KW-1185">Reference proteome</keyword>
<dbReference type="EMBL" id="SRSF01000012">
    <property type="protein sequence ID" value="THH35506.1"/>
    <property type="molecule type" value="Genomic_DNA"/>
</dbReference>